<dbReference type="EMBL" id="LUGG01000005">
    <property type="protein sequence ID" value="OBZ74561.1"/>
    <property type="molecule type" value="Genomic_DNA"/>
</dbReference>
<evidence type="ECO:0000313" key="1">
    <source>
        <dbReference type="EMBL" id="OBZ74561.1"/>
    </source>
</evidence>
<organism evidence="1 2">
    <name type="scientific">Grifola frondosa</name>
    <name type="common">Maitake</name>
    <name type="synonym">Polyporus frondosus</name>
    <dbReference type="NCBI Taxonomy" id="5627"/>
    <lineage>
        <taxon>Eukaryota</taxon>
        <taxon>Fungi</taxon>
        <taxon>Dikarya</taxon>
        <taxon>Basidiomycota</taxon>
        <taxon>Agaricomycotina</taxon>
        <taxon>Agaricomycetes</taxon>
        <taxon>Polyporales</taxon>
        <taxon>Grifolaceae</taxon>
        <taxon>Grifola</taxon>
    </lineage>
</organism>
<evidence type="ECO:0000313" key="2">
    <source>
        <dbReference type="Proteomes" id="UP000092993"/>
    </source>
</evidence>
<name>A0A1C7MC80_GRIFR</name>
<dbReference type="AlphaFoldDB" id="A0A1C7MC80"/>
<reference evidence="1 2" key="1">
    <citation type="submission" date="2016-03" db="EMBL/GenBank/DDBJ databases">
        <title>Whole genome sequencing of Grifola frondosa 9006-11.</title>
        <authorList>
            <person name="Min B."/>
            <person name="Park H."/>
            <person name="Kim J.-G."/>
            <person name="Cho H."/>
            <person name="Oh Y.-L."/>
            <person name="Kong W.-S."/>
            <person name="Choi I.-G."/>
        </authorList>
    </citation>
    <scope>NUCLEOTIDE SEQUENCE [LARGE SCALE GENOMIC DNA]</scope>
    <source>
        <strain evidence="1 2">9006-11</strain>
    </source>
</reference>
<sequence length="75" mass="8096">MRLGSHGAWKGLQTARAVLYGRMNFLFLKGTLEPYEANDALIVSEPVVEAVGVDVGSGANRSAHYVAIESCELQM</sequence>
<accession>A0A1C7MC80</accession>
<dbReference type="Proteomes" id="UP000092993">
    <property type="component" value="Unassembled WGS sequence"/>
</dbReference>
<gene>
    <name evidence="1" type="ORF">A0H81_05640</name>
</gene>
<comment type="caution">
    <text evidence="1">The sequence shown here is derived from an EMBL/GenBank/DDBJ whole genome shotgun (WGS) entry which is preliminary data.</text>
</comment>
<keyword evidence="2" id="KW-1185">Reference proteome</keyword>
<protein>
    <submittedName>
        <fullName evidence="1">Uncharacterized protein</fullName>
    </submittedName>
</protein>
<proteinExistence type="predicted"/>